<accession>A0A9D4K0E1</accession>
<reference evidence="1" key="2">
    <citation type="submission" date="2020-11" db="EMBL/GenBank/DDBJ databases">
        <authorList>
            <person name="McCartney M.A."/>
            <person name="Auch B."/>
            <person name="Kono T."/>
            <person name="Mallez S."/>
            <person name="Becker A."/>
            <person name="Gohl D.M."/>
            <person name="Silverstein K.A.T."/>
            <person name="Koren S."/>
            <person name="Bechman K.B."/>
            <person name="Herman A."/>
            <person name="Abrahante J.E."/>
            <person name="Garbe J."/>
        </authorList>
    </citation>
    <scope>NUCLEOTIDE SEQUENCE</scope>
    <source>
        <strain evidence="1">Duluth1</strain>
        <tissue evidence="1">Whole animal</tissue>
    </source>
</reference>
<evidence type="ECO:0000313" key="1">
    <source>
        <dbReference type="EMBL" id="KAH3826758.1"/>
    </source>
</evidence>
<comment type="caution">
    <text evidence="1">The sequence shown here is derived from an EMBL/GenBank/DDBJ whole genome shotgun (WGS) entry which is preliminary data.</text>
</comment>
<proteinExistence type="predicted"/>
<gene>
    <name evidence="2" type="ORF">DPMN_012747</name>
    <name evidence="1" type="ORF">DPMN_128668</name>
</gene>
<reference evidence="1" key="1">
    <citation type="journal article" date="2019" name="bioRxiv">
        <title>The Genome of the Zebra Mussel, Dreissena polymorpha: A Resource for Invasive Species Research.</title>
        <authorList>
            <person name="McCartney M.A."/>
            <person name="Auch B."/>
            <person name="Kono T."/>
            <person name="Mallez S."/>
            <person name="Zhang Y."/>
            <person name="Obille A."/>
            <person name="Becker A."/>
            <person name="Abrahante J.E."/>
            <person name="Garbe J."/>
            <person name="Badalamenti J.P."/>
            <person name="Herman A."/>
            <person name="Mangelson H."/>
            <person name="Liachko I."/>
            <person name="Sullivan S."/>
            <person name="Sone E.D."/>
            <person name="Koren S."/>
            <person name="Silverstein K.A.T."/>
            <person name="Beckman K.B."/>
            <person name="Gohl D.M."/>
        </authorList>
    </citation>
    <scope>NUCLEOTIDE SEQUENCE</scope>
    <source>
        <strain evidence="1">Duluth1</strain>
        <tissue evidence="1">Whole animal</tissue>
    </source>
</reference>
<dbReference type="EMBL" id="JAIWYP010000001">
    <property type="protein sequence ID" value="KAH3888707.1"/>
    <property type="molecule type" value="Genomic_DNA"/>
</dbReference>
<organism evidence="1 3">
    <name type="scientific">Dreissena polymorpha</name>
    <name type="common">Zebra mussel</name>
    <name type="synonym">Mytilus polymorpha</name>
    <dbReference type="NCBI Taxonomy" id="45954"/>
    <lineage>
        <taxon>Eukaryota</taxon>
        <taxon>Metazoa</taxon>
        <taxon>Spiralia</taxon>
        <taxon>Lophotrochozoa</taxon>
        <taxon>Mollusca</taxon>
        <taxon>Bivalvia</taxon>
        <taxon>Autobranchia</taxon>
        <taxon>Heteroconchia</taxon>
        <taxon>Euheterodonta</taxon>
        <taxon>Imparidentia</taxon>
        <taxon>Neoheterodontei</taxon>
        <taxon>Myida</taxon>
        <taxon>Dreissenoidea</taxon>
        <taxon>Dreissenidae</taxon>
        <taxon>Dreissena</taxon>
    </lineage>
</organism>
<name>A0A9D4K0E1_DREPO</name>
<dbReference type="AlphaFoldDB" id="A0A9D4K0E1"/>
<sequence>MNSGWLLKVTEGARELDPELSDASDSDSIEFARASSSLMRGVLLVENGRTSADNLFDFKTLPEVLLAADASDLGRIATTTSSYVSSKLSLFVSASLLRGWLSTWILQ</sequence>
<evidence type="ECO:0000313" key="3">
    <source>
        <dbReference type="Proteomes" id="UP000828390"/>
    </source>
</evidence>
<dbReference type="EMBL" id="JAIWYP010000005">
    <property type="protein sequence ID" value="KAH3826758.1"/>
    <property type="molecule type" value="Genomic_DNA"/>
</dbReference>
<dbReference type="Proteomes" id="UP000828390">
    <property type="component" value="Unassembled WGS sequence"/>
</dbReference>
<evidence type="ECO:0000313" key="2">
    <source>
        <dbReference type="EMBL" id="KAH3888707.1"/>
    </source>
</evidence>
<protein>
    <submittedName>
        <fullName evidence="1">Uncharacterized protein</fullName>
    </submittedName>
</protein>
<keyword evidence="3" id="KW-1185">Reference proteome</keyword>